<dbReference type="Pfam" id="PF12833">
    <property type="entry name" value="HTH_18"/>
    <property type="match status" value="1"/>
</dbReference>
<reference evidence="5 6" key="1">
    <citation type="submission" date="2020-08" db="EMBL/GenBank/DDBJ databases">
        <title>Draft genome sequencing of an Anaerocolumna strain isolated from anoxic soil subjected to BSD treatment.</title>
        <authorList>
            <person name="Uek A."/>
            <person name="Tonouchi A."/>
        </authorList>
    </citation>
    <scope>NUCLEOTIDE SEQUENCE [LARGE SCALE GENOMIC DNA]</scope>
    <source>
        <strain evidence="5 6">CTTW</strain>
    </source>
</reference>
<keyword evidence="3" id="KW-0804">Transcription</keyword>
<dbReference type="SUPFAM" id="SSF46689">
    <property type="entry name" value="Homeodomain-like"/>
    <property type="match status" value="2"/>
</dbReference>
<dbReference type="InterPro" id="IPR010499">
    <property type="entry name" value="AraC_E-bd"/>
</dbReference>
<dbReference type="InterPro" id="IPR009057">
    <property type="entry name" value="Homeodomain-like_sf"/>
</dbReference>
<dbReference type="Gene3D" id="3.20.80.10">
    <property type="entry name" value="Regulatory factor, effector binding domain"/>
    <property type="match status" value="1"/>
</dbReference>
<dbReference type="PROSITE" id="PS01124">
    <property type="entry name" value="HTH_ARAC_FAMILY_2"/>
    <property type="match status" value="1"/>
</dbReference>
<evidence type="ECO:0000313" key="5">
    <source>
        <dbReference type="EMBL" id="BCJ99459.1"/>
    </source>
</evidence>
<accession>A0A7I8DM53</accession>
<dbReference type="EMBL" id="AP023368">
    <property type="protein sequence ID" value="BCJ99459.1"/>
    <property type="molecule type" value="Genomic_DNA"/>
</dbReference>
<evidence type="ECO:0000256" key="1">
    <source>
        <dbReference type="ARBA" id="ARBA00023015"/>
    </source>
</evidence>
<dbReference type="RefSeq" id="WP_185255227.1">
    <property type="nucleotide sequence ID" value="NZ_AP023368.1"/>
</dbReference>
<evidence type="ECO:0000259" key="4">
    <source>
        <dbReference type="PROSITE" id="PS01124"/>
    </source>
</evidence>
<organism evidence="5 6">
    <name type="scientific">Anaerocolumna chitinilytica</name>
    <dbReference type="NCBI Taxonomy" id="1727145"/>
    <lineage>
        <taxon>Bacteria</taxon>
        <taxon>Bacillati</taxon>
        <taxon>Bacillota</taxon>
        <taxon>Clostridia</taxon>
        <taxon>Lachnospirales</taxon>
        <taxon>Lachnospiraceae</taxon>
        <taxon>Anaerocolumna</taxon>
    </lineage>
</organism>
<evidence type="ECO:0000256" key="2">
    <source>
        <dbReference type="ARBA" id="ARBA00023125"/>
    </source>
</evidence>
<sequence length="281" mass="33224">MDWNIRLNRALDYIEENLSNEIEFDYAAKLAFCSRNDLSNMFFIVTGVQLSEYIRRRRLSLAALELQNSNEKIIDIAMKYGYSSPTAFNRAFQNQHKASPQYVRSRKIFINSYPRITFQIILNGEIKMKCRIEKKEAFRIVGVKKTFRNDMVENLVPFFWRDLPQETYEKIIKQSNGEPKGLLGLCADFDNEHTFDYYIATSTKNSEVQGLDLIDIPEATWAIFEAEGTLMELVNRIWREWFPSSGYRRADNSIPDVEVYFDYDFPKDNYTYELWYPVVKE</sequence>
<dbReference type="InterPro" id="IPR050959">
    <property type="entry name" value="MarA-like"/>
</dbReference>
<dbReference type="SMART" id="SM00342">
    <property type="entry name" value="HTH_ARAC"/>
    <property type="match status" value="1"/>
</dbReference>
<gene>
    <name evidence="5" type="ORF">bsdcttw_25000</name>
</gene>
<dbReference type="GO" id="GO:0003700">
    <property type="term" value="F:DNA-binding transcription factor activity"/>
    <property type="evidence" value="ECO:0007669"/>
    <property type="project" value="InterPro"/>
</dbReference>
<feature type="domain" description="HTH araC/xylS-type" evidence="4">
    <location>
        <begin position="8"/>
        <end position="106"/>
    </location>
</feature>
<dbReference type="PANTHER" id="PTHR47504">
    <property type="entry name" value="RIGHT ORIGIN-BINDING PROTEIN"/>
    <property type="match status" value="1"/>
</dbReference>
<dbReference type="PROSITE" id="PS00041">
    <property type="entry name" value="HTH_ARAC_FAMILY_1"/>
    <property type="match status" value="1"/>
</dbReference>
<dbReference type="KEGG" id="acht:bsdcttw_25000"/>
<proteinExistence type="predicted"/>
<keyword evidence="6" id="KW-1185">Reference proteome</keyword>
<dbReference type="GO" id="GO:0043565">
    <property type="term" value="F:sequence-specific DNA binding"/>
    <property type="evidence" value="ECO:0007669"/>
    <property type="project" value="InterPro"/>
</dbReference>
<dbReference type="InterPro" id="IPR018062">
    <property type="entry name" value="HTH_AraC-typ_CS"/>
</dbReference>
<dbReference type="InterPro" id="IPR018060">
    <property type="entry name" value="HTH_AraC"/>
</dbReference>
<dbReference type="Pfam" id="PF06445">
    <property type="entry name" value="GyrI-like"/>
    <property type="match status" value="1"/>
</dbReference>
<evidence type="ECO:0000256" key="3">
    <source>
        <dbReference type="ARBA" id="ARBA00023163"/>
    </source>
</evidence>
<dbReference type="SMART" id="SM00871">
    <property type="entry name" value="AraC_E_bind"/>
    <property type="match status" value="1"/>
</dbReference>
<name>A0A7I8DM53_9FIRM</name>
<dbReference type="Proteomes" id="UP000515703">
    <property type="component" value="Chromosome"/>
</dbReference>
<dbReference type="AlphaFoldDB" id="A0A7I8DM53"/>
<dbReference type="Gene3D" id="1.10.10.60">
    <property type="entry name" value="Homeodomain-like"/>
    <property type="match status" value="2"/>
</dbReference>
<reference evidence="5 6" key="2">
    <citation type="submission" date="2020-08" db="EMBL/GenBank/DDBJ databases">
        <authorList>
            <person name="Ueki A."/>
            <person name="Tonouchi A."/>
        </authorList>
    </citation>
    <scope>NUCLEOTIDE SEQUENCE [LARGE SCALE GENOMIC DNA]</scope>
    <source>
        <strain evidence="5 6">CTTW</strain>
    </source>
</reference>
<dbReference type="SUPFAM" id="SSF55136">
    <property type="entry name" value="Probable bacterial effector-binding domain"/>
    <property type="match status" value="1"/>
</dbReference>
<dbReference type="InterPro" id="IPR011256">
    <property type="entry name" value="Reg_factor_effector_dom_sf"/>
</dbReference>
<protein>
    <submittedName>
        <fullName evidence="5">AraC family transcriptional regulator</fullName>
    </submittedName>
</protein>
<dbReference type="PANTHER" id="PTHR47504:SF5">
    <property type="entry name" value="RIGHT ORIGIN-BINDING PROTEIN"/>
    <property type="match status" value="1"/>
</dbReference>
<keyword evidence="2" id="KW-0238">DNA-binding</keyword>
<dbReference type="InterPro" id="IPR029442">
    <property type="entry name" value="GyrI-like"/>
</dbReference>
<evidence type="ECO:0000313" key="6">
    <source>
        <dbReference type="Proteomes" id="UP000515703"/>
    </source>
</evidence>
<keyword evidence="1" id="KW-0805">Transcription regulation</keyword>